<dbReference type="CDD" id="cd02588">
    <property type="entry name" value="HAD_L2-DEX"/>
    <property type="match status" value="1"/>
</dbReference>
<dbReference type="Gene3D" id="1.10.150.240">
    <property type="entry name" value="Putative phosphatase, domain 2"/>
    <property type="match status" value="1"/>
</dbReference>
<dbReference type="InterPro" id="IPR023198">
    <property type="entry name" value="PGP-like_dom2"/>
</dbReference>
<evidence type="ECO:0000313" key="3">
    <source>
        <dbReference type="EMBL" id="GMK57458.1"/>
    </source>
</evidence>
<dbReference type="SUPFAM" id="SSF56784">
    <property type="entry name" value="HAD-like"/>
    <property type="match status" value="1"/>
</dbReference>
<dbReference type="SFLD" id="SFLDS00003">
    <property type="entry name" value="Haloacid_Dehalogenase"/>
    <property type="match status" value="1"/>
</dbReference>
<dbReference type="PANTHER" id="PTHR43316:SF3">
    <property type="entry name" value="HALOACID DEHALOGENASE, TYPE II (AFU_ORTHOLOGUE AFUA_2G07750)-RELATED"/>
    <property type="match status" value="1"/>
</dbReference>
<dbReference type="PRINTS" id="PR00413">
    <property type="entry name" value="HADHALOGNASE"/>
</dbReference>
<name>A0AAD3YCS3_9TREE</name>
<dbReference type="NCBIfam" id="TIGR01493">
    <property type="entry name" value="HAD-SF-IA-v2"/>
    <property type="match status" value="1"/>
</dbReference>
<evidence type="ECO:0000256" key="2">
    <source>
        <dbReference type="ARBA" id="ARBA00022801"/>
    </source>
</evidence>
<proteinExistence type="inferred from homology"/>
<dbReference type="InterPro" id="IPR036412">
    <property type="entry name" value="HAD-like_sf"/>
</dbReference>
<evidence type="ECO:0000256" key="1">
    <source>
        <dbReference type="ARBA" id="ARBA00008106"/>
    </source>
</evidence>
<dbReference type="InterPro" id="IPR051540">
    <property type="entry name" value="S-2-haloacid_dehalogenase"/>
</dbReference>
<keyword evidence="2" id="KW-0378">Hydrolase</keyword>
<sequence>MSEAASPHSLPVPKVLAFDVFGTVVDWHTGIAREVAALLPDVDADAFALRWRDGYAPAMASTMASGEFRVLDDLHMDILRSIAPVSLSEAQLIDLNRAWYRLDPWPEAVAALTRLRTRFVLTPLSNGGIGLLTYMAKRAGLPWDVVLSAEVFGAYKPDPRTYTGVARVLGVKPGEVMMVAAHQTDLDAAQDAGLLTAYIERPHELGATRVKDVSPSPRHPLHFRDLAALADYFGC</sequence>
<dbReference type="EMBL" id="BTCM01000004">
    <property type="protein sequence ID" value="GMK57458.1"/>
    <property type="molecule type" value="Genomic_DNA"/>
</dbReference>
<evidence type="ECO:0000313" key="4">
    <source>
        <dbReference type="Proteomes" id="UP001222932"/>
    </source>
</evidence>
<protein>
    <recommendedName>
        <fullName evidence="5">Haloacid dehalogenase</fullName>
    </recommendedName>
</protein>
<comment type="similarity">
    <text evidence="1">Belongs to the HAD-like hydrolase superfamily. S-2-haloalkanoic acid dehalogenase family.</text>
</comment>
<dbReference type="InterPro" id="IPR006439">
    <property type="entry name" value="HAD-SF_hydro_IA"/>
</dbReference>
<reference evidence="3" key="1">
    <citation type="journal article" date="2023" name="BMC Genomics">
        <title>Chromosome-level genome assemblies of Cutaneotrichosporon spp. (Trichosporonales, Basidiomycota) reveal imbalanced evolution between nucleotide sequences and chromosome synteny.</title>
        <authorList>
            <person name="Kobayashi Y."/>
            <person name="Kayamori A."/>
            <person name="Aoki K."/>
            <person name="Shiwa Y."/>
            <person name="Matsutani M."/>
            <person name="Fujita N."/>
            <person name="Sugita T."/>
            <person name="Iwasaki W."/>
            <person name="Tanaka N."/>
            <person name="Takashima M."/>
        </authorList>
    </citation>
    <scope>NUCLEOTIDE SEQUENCE</scope>
    <source>
        <strain evidence="3">HIS016</strain>
    </source>
</reference>
<comment type="caution">
    <text evidence="3">The sequence shown here is derived from an EMBL/GenBank/DDBJ whole genome shotgun (WGS) entry which is preliminary data.</text>
</comment>
<dbReference type="GO" id="GO:0016791">
    <property type="term" value="F:phosphatase activity"/>
    <property type="evidence" value="ECO:0007669"/>
    <property type="project" value="UniProtKB-ARBA"/>
</dbReference>
<dbReference type="Gene3D" id="3.40.50.1000">
    <property type="entry name" value="HAD superfamily/HAD-like"/>
    <property type="match status" value="1"/>
</dbReference>
<organism evidence="3 4">
    <name type="scientific">Cutaneotrichosporon spelunceum</name>
    <dbReference type="NCBI Taxonomy" id="1672016"/>
    <lineage>
        <taxon>Eukaryota</taxon>
        <taxon>Fungi</taxon>
        <taxon>Dikarya</taxon>
        <taxon>Basidiomycota</taxon>
        <taxon>Agaricomycotina</taxon>
        <taxon>Tremellomycetes</taxon>
        <taxon>Trichosporonales</taxon>
        <taxon>Trichosporonaceae</taxon>
        <taxon>Cutaneotrichosporon</taxon>
    </lineage>
</organism>
<keyword evidence="4" id="KW-1185">Reference proteome</keyword>
<dbReference type="PANTHER" id="PTHR43316">
    <property type="entry name" value="HYDROLASE, HALOACID DELAHOGENASE-RELATED"/>
    <property type="match status" value="1"/>
</dbReference>
<dbReference type="SFLD" id="SFLDG01129">
    <property type="entry name" value="C1.5:_HAD__Beta-PGM__Phosphata"/>
    <property type="match status" value="1"/>
</dbReference>
<dbReference type="NCBIfam" id="TIGR01428">
    <property type="entry name" value="HAD_type_II"/>
    <property type="match status" value="1"/>
</dbReference>
<evidence type="ECO:0008006" key="5">
    <source>
        <dbReference type="Google" id="ProtNLM"/>
    </source>
</evidence>
<reference evidence="3" key="2">
    <citation type="submission" date="2023-06" db="EMBL/GenBank/DDBJ databases">
        <authorList>
            <person name="Kobayashi Y."/>
            <person name="Kayamori A."/>
            <person name="Aoki K."/>
            <person name="Shiwa Y."/>
            <person name="Fujita N."/>
            <person name="Sugita T."/>
            <person name="Iwasaki W."/>
            <person name="Tanaka N."/>
            <person name="Takashima M."/>
        </authorList>
    </citation>
    <scope>NUCLEOTIDE SEQUENCE</scope>
    <source>
        <strain evidence="3">HIS016</strain>
    </source>
</reference>
<dbReference type="AlphaFoldDB" id="A0AAD3YCS3"/>
<dbReference type="Pfam" id="PF00702">
    <property type="entry name" value="Hydrolase"/>
    <property type="match status" value="1"/>
</dbReference>
<accession>A0AAD3YCS3</accession>
<dbReference type="GO" id="GO:0019120">
    <property type="term" value="F:hydrolase activity, acting on acid halide bonds, in C-halide compounds"/>
    <property type="evidence" value="ECO:0007669"/>
    <property type="project" value="InterPro"/>
</dbReference>
<dbReference type="InterPro" id="IPR023214">
    <property type="entry name" value="HAD_sf"/>
</dbReference>
<gene>
    <name evidence="3" type="ORF">CspeluHIS016_0402920</name>
</gene>
<dbReference type="Proteomes" id="UP001222932">
    <property type="component" value="Unassembled WGS sequence"/>
</dbReference>
<dbReference type="InterPro" id="IPR006328">
    <property type="entry name" value="2-HAD"/>
</dbReference>